<name>A0A377FUY3_9BACL</name>
<dbReference type="RefSeq" id="WP_024369946.1">
    <property type="nucleotide sequence ID" value="NZ_UGGP01000001.1"/>
</dbReference>
<feature type="binding site" evidence="11">
    <location>
        <position position="96"/>
    </location>
    <ligand>
        <name>NAD(+)</name>
        <dbReference type="ChEBI" id="CHEBI:57540"/>
    </ligand>
</feature>
<evidence type="ECO:0000256" key="7">
    <source>
        <dbReference type="ARBA" id="ARBA00023160"/>
    </source>
</evidence>
<keyword evidence="3 8" id="KW-0444">Lipid biosynthesis</keyword>
<feature type="binding site" evidence="11">
    <location>
        <begin position="22"/>
        <end position="23"/>
    </location>
    <ligand>
        <name>NAD(+)</name>
        <dbReference type="ChEBI" id="CHEBI:57540"/>
    </ligand>
</feature>
<dbReference type="PANTHER" id="PTHR43159:SF2">
    <property type="entry name" value="ENOYL-[ACYL-CARRIER-PROTEIN] REDUCTASE [NADH], CHLOROPLASTIC"/>
    <property type="match status" value="1"/>
</dbReference>
<dbReference type="PANTHER" id="PTHR43159">
    <property type="entry name" value="ENOYL-[ACYL-CARRIER-PROTEIN] REDUCTASE"/>
    <property type="match status" value="1"/>
</dbReference>
<feature type="binding site" evidence="11">
    <location>
        <position position="166"/>
    </location>
    <ligand>
        <name>NAD(+)</name>
        <dbReference type="ChEBI" id="CHEBI:57540"/>
    </ligand>
</feature>
<keyword evidence="7 8" id="KW-0275">Fatty acid biosynthesis</keyword>
<gene>
    <name evidence="12" type="primary">fabI</name>
    <name evidence="12" type="ORF">NCTC13163_02004</name>
</gene>
<protein>
    <recommendedName>
        <fullName evidence="8">Enoyl-[acyl-carrier-protein] reductase [NADH]</fullName>
        <ecNumber evidence="8">1.3.1.9</ecNumber>
    </recommendedName>
</protein>
<reference evidence="12 13" key="1">
    <citation type="submission" date="2018-06" db="EMBL/GenBank/DDBJ databases">
        <authorList>
            <consortium name="Pathogen Informatics"/>
            <person name="Doyle S."/>
        </authorList>
    </citation>
    <scope>NUCLEOTIDE SEQUENCE [LARGE SCALE GENOMIC DNA]</scope>
    <source>
        <strain evidence="12 13">NCTC13163</strain>
    </source>
</reference>
<feature type="binding site" evidence="11">
    <location>
        <begin position="68"/>
        <end position="69"/>
    </location>
    <ligand>
        <name>NAD(+)</name>
        <dbReference type="ChEBI" id="CHEBI:57540"/>
    </ligand>
</feature>
<keyword evidence="5 8" id="KW-0560">Oxidoreductase</keyword>
<dbReference type="STRING" id="1397694.GCA_000702585_02497"/>
<feature type="active site" description="Proton acceptor" evidence="9">
    <location>
        <position position="159"/>
    </location>
</feature>
<dbReference type="Gene3D" id="1.10.8.400">
    <property type="entry name" value="Enoyl acyl carrier protein reductase"/>
    <property type="match status" value="1"/>
</dbReference>
<comment type="pathway">
    <text evidence="1">Lipid metabolism.</text>
</comment>
<evidence type="ECO:0000256" key="11">
    <source>
        <dbReference type="PIRSR" id="PIRSR000094-3"/>
    </source>
</evidence>
<dbReference type="PRINTS" id="PR00081">
    <property type="entry name" value="GDHRDH"/>
</dbReference>
<dbReference type="GO" id="GO:0006633">
    <property type="term" value="P:fatty acid biosynthetic process"/>
    <property type="evidence" value="ECO:0007669"/>
    <property type="project" value="UniProtKB-KW"/>
</dbReference>
<dbReference type="GO" id="GO:0004318">
    <property type="term" value="F:enoyl-[acyl-carrier-protein] reductase (NADH) activity"/>
    <property type="evidence" value="ECO:0007669"/>
    <property type="project" value="UniProtKB-EC"/>
</dbReference>
<dbReference type="InterPro" id="IPR014358">
    <property type="entry name" value="Enoyl-ACP_Rdtase_NADH"/>
</dbReference>
<comment type="catalytic activity">
    <reaction evidence="8">
        <text>a 2,3-saturated acyl-[ACP] + NAD(+) = a (2E)-enoyl-[ACP] + NADH + H(+)</text>
        <dbReference type="Rhea" id="RHEA:10240"/>
        <dbReference type="Rhea" id="RHEA-COMP:9925"/>
        <dbReference type="Rhea" id="RHEA-COMP:9926"/>
        <dbReference type="ChEBI" id="CHEBI:15378"/>
        <dbReference type="ChEBI" id="CHEBI:57540"/>
        <dbReference type="ChEBI" id="CHEBI:57945"/>
        <dbReference type="ChEBI" id="CHEBI:78784"/>
        <dbReference type="ChEBI" id="CHEBI:78785"/>
        <dbReference type="EC" id="1.3.1.9"/>
    </reaction>
</comment>
<evidence type="ECO:0000313" key="13">
    <source>
        <dbReference type="Proteomes" id="UP000254060"/>
    </source>
</evidence>
<keyword evidence="6" id="KW-0443">Lipid metabolism</keyword>
<dbReference type="InterPro" id="IPR002347">
    <property type="entry name" value="SDR_fam"/>
</dbReference>
<dbReference type="Pfam" id="PF13561">
    <property type="entry name" value="adh_short_C2"/>
    <property type="match status" value="1"/>
</dbReference>
<organism evidence="12 13">
    <name type="scientific">Exiguobacterium aurantiacum</name>
    <dbReference type="NCBI Taxonomy" id="33987"/>
    <lineage>
        <taxon>Bacteria</taxon>
        <taxon>Bacillati</taxon>
        <taxon>Bacillota</taxon>
        <taxon>Bacilli</taxon>
        <taxon>Bacillales</taxon>
        <taxon>Bacillales Family XII. Incertae Sedis</taxon>
        <taxon>Exiguobacterium</taxon>
    </lineage>
</organism>
<feature type="binding site" evidence="11">
    <location>
        <position position="16"/>
    </location>
    <ligand>
        <name>NAD(+)</name>
        <dbReference type="ChEBI" id="CHEBI:57540"/>
    </ligand>
</feature>
<evidence type="ECO:0000256" key="5">
    <source>
        <dbReference type="ARBA" id="ARBA00023002"/>
    </source>
</evidence>
<evidence type="ECO:0000256" key="4">
    <source>
        <dbReference type="ARBA" id="ARBA00022832"/>
    </source>
</evidence>
<dbReference type="OrthoDB" id="9803628at2"/>
<evidence type="ECO:0000256" key="6">
    <source>
        <dbReference type="ARBA" id="ARBA00023098"/>
    </source>
</evidence>
<dbReference type="NCBIfam" id="NF006369">
    <property type="entry name" value="PRK08594.1"/>
    <property type="match status" value="1"/>
</dbReference>
<evidence type="ECO:0000256" key="9">
    <source>
        <dbReference type="PIRSR" id="PIRSR000094-1"/>
    </source>
</evidence>
<accession>A0A377FUY3</accession>
<dbReference type="AlphaFoldDB" id="A0A377FUY3"/>
<dbReference type="EC" id="1.3.1.9" evidence="8"/>
<keyword evidence="8 11" id="KW-0520">NAD</keyword>
<evidence type="ECO:0000256" key="10">
    <source>
        <dbReference type="PIRSR" id="PIRSR000094-2"/>
    </source>
</evidence>
<dbReference type="CDD" id="cd05372">
    <property type="entry name" value="ENR_SDR"/>
    <property type="match status" value="1"/>
</dbReference>
<keyword evidence="4" id="KW-0276">Fatty acid metabolism</keyword>
<dbReference type="InterPro" id="IPR036291">
    <property type="entry name" value="NAD(P)-bd_dom_sf"/>
</dbReference>
<dbReference type="SUPFAM" id="SSF51735">
    <property type="entry name" value="NAD(P)-binding Rossmann-fold domains"/>
    <property type="match status" value="1"/>
</dbReference>
<dbReference type="PIRSF" id="PIRSF000094">
    <property type="entry name" value="Enoyl-ACP_rdct"/>
    <property type="match status" value="1"/>
</dbReference>
<dbReference type="Gene3D" id="3.40.50.720">
    <property type="entry name" value="NAD(P)-binding Rossmann-like Domain"/>
    <property type="match status" value="1"/>
</dbReference>
<evidence type="ECO:0000256" key="8">
    <source>
        <dbReference type="PIRNR" id="PIRNR000094"/>
    </source>
</evidence>
<evidence type="ECO:0000313" key="12">
    <source>
        <dbReference type="EMBL" id="STO08631.1"/>
    </source>
</evidence>
<dbReference type="EMBL" id="UGGP01000001">
    <property type="protein sequence ID" value="STO08631.1"/>
    <property type="molecule type" value="Genomic_DNA"/>
</dbReference>
<feature type="binding site" evidence="10">
    <location>
        <position position="99"/>
    </location>
    <ligand>
        <name>substrate</name>
    </ligand>
</feature>
<evidence type="ECO:0000256" key="3">
    <source>
        <dbReference type="ARBA" id="ARBA00022516"/>
    </source>
</evidence>
<proteinExistence type="inferred from homology"/>
<feature type="active site" description="Proton acceptor" evidence="9">
    <location>
        <position position="149"/>
    </location>
</feature>
<comment type="similarity">
    <text evidence="2 8">Belongs to the short-chain dehydrogenases/reductases (SDR) family. FabI subfamily.</text>
</comment>
<dbReference type="Proteomes" id="UP000254060">
    <property type="component" value="Unassembled WGS sequence"/>
</dbReference>
<sequence length="257" mass="27391">MSIYPTLTNKTYVVMGIANKRSIAWAIAKTLDEAGAKLVLTYAAERFKAGLESLAAELKGEALLLECDVTNDEAIDTTFRSIHEQAGEIQGIAHSIAFADKEALRGEFSEMTRGQFAQALDISAYSLTAVVKAAKPYFAQDASVITLTYLGGERVVPNYNLMGVAKAALDSSVKYLANEYGPHGVRVNAISAGPIRTLSAKGVGDFNSILAELEQKAPLRRNVSAEEVASTGLFLLSSMGSGVTGEVIHVDSGYHIL</sequence>
<evidence type="ECO:0000256" key="2">
    <source>
        <dbReference type="ARBA" id="ARBA00009233"/>
    </source>
</evidence>
<evidence type="ECO:0000256" key="1">
    <source>
        <dbReference type="ARBA" id="ARBA00005189"/>
    </source>
</evidence>
<feature type="binding site" evidence="11">
    <location>
        <begin position="195"/>
        <end position="199"/>
    </location>
    <ligand>
        <name>NAD(+)</name>
        <dbReference type="ChEBI" id="CHEBI:57540"/>
    </ligand>
</feature>